<dbReference type="EMBL" id="VZTY01021558">
    <property type="protein sequence ID" value="NXU54765.1"/>
    <property type="molecule type" value="Genomic_DNA"/>
</dbReference>
<feature type="non-terminal residue" evidence="14">
    <location>
        <position position="1"/>
    </location>
</feature>
<keyword evidence="8" id="KW-0067">ATP-binding</keyword>
<protein>
    <recommendedName>
        <fullName evidence="3">tetrahydrofolate synthase</fullName>
        <ecNumber evidence="3">6.3.2.17</ecNumber>
    </recommendedName>
    <alternativeName>
        <fullName evidence="11">Folylpoly-gamma-glutamate synthetase</fullName>
    </alternativeName>
    <alternativeName>
        <fullName evidence="10">Tetrahydrofolylpolyglutamate synthase</fullName>
    </alternativeName>
</protein>
<dbReference type="InterPro" id="IPR001645">
    <property type="entry name" value="Folylpolyglutamate_synth"/>
</dbReference>
<evidence type="ECO:0000256" key="1">
    <source>
        <dbReference type="ARBA" id="ARBA00005150"/>
    </source>
</evidence>
<dbReference type="GO" id="GO:0005829">
    <property type="term" value="C:cytosol"/>
    <property type="evidence" value="ECO:0007669"/>
    <property type="project" value="TreeGrafter"/>
</dbReference>
<dbReference type="PROSITE" id="PS01012">
    <property type="entry name" value="FOLYLPOLYGLU_SYNT_2"/>
    <property type="match status" value="1"/>
</dbReference>
<evidence type="ECO:0000256" key="6">
    <source>
        <dbReference type="ARBA" id="ARBA00022723"/>
    </source>
</evidence>
<dbReference type="FunFam" id="3.90.190.20:FF:000007">
    <property type="entry name" value="Folylpolyglutamate synthase"/>
    <property type="match status" value="1"/>
</dbReference>
<reference evidence="14 15" key="1">
    <citation type="submission" date="2019-09" db="EMBL/GenBank/DDBJ databases">
        <title>Bird 10,000 Genomes (B10K) Project - Family phase.</title>
        <authorList>
            <person name="Zhang G."/>
        </authorList>
    </citation>
    <scope>NUCLEOTIDE SEQUENCE [LARGE SCALE GENOMIC DNA]</scope>
    <source>
        <strain evidence="14">B10K-DU-029-46</strain>
    </source>
</reference>
<dbReference type="GO" id="GO:0005524">
    <property type="term" value="F:ATP binding"/>
    <property type="evidence" value="ECO:0007669"/>
    <property type="project" value="UniProtKB-KW"/>
</dbReference>
<feature type="non-terminal residue" evidence="14">
    <location>
        <position position="495"/>
    </location>
</feature>
<evidence type="ECO:0000256" key="2">
    <source>
        <dbReference type="ARBA" id="ARBA00008276"/>
    </source>
</evidence>
<dbReference type="GO" id="GO:0006730">
    <property type="term" value="P:one-carbon metabolic process"/>
    <property type="evidence" value="ECO:0007669"/>
    <property type="project" value="UniProtKB-KW"/>
</dbReference>
<evidence type="ECO:0000256" key="3">
    <source>
        <dbReference type="ARBA" id="ARBA00013025"/>
    </source>
</evidence>
<sequence>SSPHLVQVRERIRINGQPISKEQFNKYFWLVYNRLEETKDPARASMPAYFRFLTIMAFHVFLQEQVDLAVVEVGIGGAYDCTNIIRAPVVCGISSLGIDHTSILGDTMEKIAWQKGGIFKPGVPAFTVAQPERPLEVLRDRAQELECPLYLCPELDAFEGNQQKLELGLAGAHQRSNAALALQLAQTWLQRRGCQGKVWGQELGGSDPTVALGVSPGHPSSPGPRELKEMPPSVELSGRTVPLAPAFQPTDAMIQGLRDTEWLGRTQVLPRGPVTWYLDGAHTTSSIQACVRWFRQAALNQDKPHDGSEVRVLLFNATGDRDTAALLKLLLPCHFDYAVFCPNFTEASVASNADQQNFNVTLENALTRCLENQRTWTRLLEEKGGQDLWLPAPLRVGGLLQPTPARGTLLLVPPAPRPLNSPSLVFPCLSQALRWVAQGRDPQLAPPTATGAHPHPVASSGAVLLREAATVRVLVTGSLHLVGGVLRLLDPTLSQ</sequence>
<keyword evidence="6" id="KW-0479">Metal-binding</keyword>
<feature type="compositionally biased region" description="Low complexity" evidence="13">
    <location>
        <begin position="213"/>
        <end position="224"/>
    </location>
</feature>
<comment type="pathway">
    <text evidence="1">Cofactor biosynthesis; tetrahydrofolylpolyglutamate biosynthesis.</text>
</comment>
<dbReference type="PANTHER" id="PTHR11136">
    <property type="entry name" value="FOLYLPOLYGLUTAMATE SYNTHASE-RELATED"/>
    <property type="match status" value="1"/>
</dbReference>
<keyword evidence="5" id="KW-0436">Ligase</keyword>
<evidence type="ECO:0000256" key="8">
    <source>
        <dbReference type="ARBA" id="ARBA00022840"/>
    </source>
</evidence>
<dbReference type="OrthoDB" id="5212574at2759"/>
<evidence type="ECO:0000256" key="12">
    <source>
        <dbReference type="ARBA" id="ARBA00047493"/>
    </source>
</evidence>
<dbReference type="PANTHER" id="PTHR11136:SF5">
    <property type="entry name" value="FOLYLPOLYGLUTAMATE SYNTHASE, MITOCHONDRIAL"/>
    <property type="match status" value="1"/>
</dbReference>
<dbReference type="EC" id="6.3.2.17" evidence="3"/>
<dbReference type="InterPro" id="IPR036615">
    <property type="entry name" value="Mur_ligase_C_dom_sf"/>
</dbReference>
<dbReference type="SUPFAM" id="SSF53244">
    <property type="entry name" value="MurD-like peptide ligases, peptide-binding domain"/>
    <property type="match status" value="1"/>
</dbReference>
<dbReference type="AlphaFoldDB" id="A0A7L3LKN4"/>
<dbReference type="InterPro" id="IPR036565">
    <property type="entry name" value="Mur-like_cat_sf"/>
</dbReference>
<evidence type="ECO:0000256" key="7">
    <source>
        <dbReference type="ARBA" id="ARBA00022741"/>
    </source>
</evidence>
<dbReference type="Gene3D" id="3.40.1190.10">
    <property type="entry name" value="Mur-like, catalytic domain"/>
    <property type="match status" value="1"/>
</dbReference>
<evidence type="ECO:0000256" key="10">
    <source>
        <dbReference type="ARBA" id="ARBA00030592"/>
    </source>
</evidence>
<dbReference type="UniPathway" id="UPA00850"/>
<keyword evidence="4" id="KW-0554">One-carbon metabolism</keyword>
<evidence type="ECO:0000256" key="11">
    <source>
        <dbReference type="ARBA" id="ARBA00030876"/>
    </source>
</evidence>
<evidence type="ECO:0000256" key="5">
    <source>
        <dbReference type="ARBA" id="ARBA00022598"/>
    </source>
</evidence>
<gene>
    <name evidence="14" type="primary">Fpgs</name>
    <name evidence="14" type="ORF">TURVEL_R07792</name>
</gene>
<keyword evidence="7" id="KW-0547">Nucleotide-binding</keyword>
<dbReference type="SUPFAM" id="SSF53623">
    <property type="entry name" value="MurD-like peptide ligases, catalytic domain"/>
    <property type="match status" value="1"/>
</dbReference>
<dbReference type="GO" id="GO:0005739">
    <property type="term" value="C:mitochondrion"/>
    <property type="evidence" value="ECO:0007669"/>
    <property type="project" value="TreeGrafter"/>
</dbReference>
<dbReference type="NCBIfam" id="TIGR01499">
    <property type="entry name" value="folC"/>
    <property type="match status" value="1"/>
</dbReference>
<keyword evidence="15" id="KW-1185">Reference proteome</keyword>
<comment type="catalytic activity">
    <reaction evidence="12">
        <text>(6S)-5,6,7,8-tetrahydrofolyl-(gamma-L-Glu)(n) + L-glutamate + ATP = (6S)-5,6,7,8-tetrahydrofolyl-(gamma-L-Glu)(n+1) + ADP + phosphate + H(+)</text>
        <dbReference type="Rhea" id="RHEA:10580"/>
        <dbReference type="Rhea" id="RHEA-COMP:14738"/>
        <dbReference type="Rhea" id="RHEA-COMP:14740"/>
        <dbReference type="ChEBI" id="CHEBI:15378"/>
        <dbReference type="ChEBI" id="CHEBI:29985"/>
        <dbReference type="ChEBI" id="CHEBI:30616"/>
        <dbReference type="ChEBI" id="CHEBI:43474"/>
        <dbReference type="ChEBI" id="CHEBI:141005"/>
        <dbReference type="ChEBI" id="CHEBI:456216"/>
        <dbReference type="EC" id="6.3.2.17"/>
    </reaction>
</comment>
<evidence type="ECO:0000256" key="13">
    <source>
        <dbReference type="SAM" id="MobiDB-lite"/>
    </source>
</evidence>
<proteinExistence type="inferred from homology"/>
<comment type="similarity">
    <text evidence="2">Belongs to the folylpolyglutamate synthase family.</text>
</comment>
<dbReference type="Gene3D" id="3.90.190.20">
    <property type="entry name" value="Mur ligase, C-terminal domain"/>
    <property type="match status" value="1"/>
</dbReference>
<evidence type="ECO:0000313" key="15">
    <source>
        <dbReference type="Proteomes" id="UP000582182"/>
    </source>
</evidence>
<evidence type="ECO:0000256" key="9">
    <source>
        <dbReference type="ARBA" id="ARBA00022842"/>
    </source>
</evidence>
<name>A0A7L3LKN4_9CHAR</name>
<keyword evidence="9" id="KW-0460">Magnesium</keyword>
<dbReference type="GO" id="GO:0004326">
    <property type="term" value="F:tetrahydrofolylpolyglutamate synthase activity"/>
    <property type="evidence" value="ECO:0007669"/>
    <property type="project" value="UniProtKB-EC"/>
</dbReference>
<evidence type="ECO:0000256" key="4">
    <source>
        <dbReference type="ARBA" id="ARBA00022563"/>
    </source>
</evidence>
<evidence type="ECO:0000313" key="14">
    <source>
        <dbReference type="EMBL" id="NXU54765.1"/>
    </source>
</evidence>
<organism evidence="14 15">
    <name type="scientific">Turnix velox</name>
    <name type="common">Little buttonquail</name>
    <dbReference type="NCBI Taxonomy" id="2529409"/>
    <lineage>
        <taxon>Eukaryota</taxon>
        <taxon>Metazoa</taxon>
        <taxon>Chordata</taxon>
        <taxon>Craniata</taxon>
        <taxon>Vertebrata</taxon>
        <taxon>Euteleostomi</taxon>
        <taxon>Archelosauria</taxon>
        <taxon>Archosauria</taxon>
        <taxon>Dinosauria</taxon>
        <taxon>Saurischia</taxon>
        <taxon>Theropoda</taxon>
        <taxon>Coelurosauria</taxon>
        <taxon>Aves</taxon>
        <taxon>Neognathae</taxon>
        <taxon>Neoaves</taxon>
        <taxon>Charadriiformes</taxon>
        <taxon>Turnicidae</taxon>
        <taxon>Turnix</taxon>
    </lineage>
</organism>
<feature type="region of interest" description="Disordered" evidence="13">
    <location>
        <begin position="206"/>
        <end position="231"/>
    </location>
</feature>
<dbReference type="Proteomes" id="UP000582182">
    <property type="component" value="Unassembled WGS sequence"/>
</dbReference>
<comment type="caution">
    <text evidence="14">The sequence shown here is derived from an EMBL/GenBank/DDBJ whole genome shotgun (WGS) entry which is preliminary data.</text>
</comment>
<accession>A0A7L3LKN4</accession>
<dbReference type="GO" id="GO:0046872">
    <property type="term" value="F:metal ion binding"/>
    <property type="evidence" value="ECO:0007669"/>
    <property type="project" value="UniProtKB-KW"/>
</dbReference>
<dbReference type="InterPro" id="IPR018109">
    <property type="entry name" value="Folylpolyglutamate_synth_CS"/>
</dbReference>